<evidence type="ECO:0000313" key="2">
    <source>
        <dbReference type="Proteomes" id="UP000729357"/>
    </source>
</evidence>
<name>A0A9P8FSC3_AURME</name>
<evidence type="ECO:0000313" key="1">
    <source>
        <dbReference type="EMBL" id="KAG9981472.1"/>
    </source>
</evidence>
<proteinExistence type="predicted"/>
<sequence>ATANTILQPAWHTTCKEDLPTREELALAKSSNTWTGYPYHDKSDYLDKDALYIAHCRLIQLTWKAQRILYASDRGDPQFFGHVEALTEEMNYWKDSLPDTLQFHGRMPAPVYDLYSCYASVIIALYSLFQPLGNARLAPSEETSQSRPKQGFRYHADLTPPCETSESTEGSIRSHFARTMSYRAFATAHDHAVRLASFRHHYGLKIVPPYFVQANGVVCFTLLRDLDNPASAAAFKEAFRCLLGAGMQLLWARGMARMLHLTAKNTGIQLPRAIETILEAVADTAWTKTDTEMLSSCWPNIAIAKDAKIGESVTMEDLIKKWESLAVEPEEENGKQPGG</sequence>
<protein>
    <submittedName>
        <fullName evidence="1">Uncharacterized protein</fullName>
    </submittedName>
</protein>
<reference evidence="1" key="2">
    <citation type="submission" date="2021-08" db="EMBL/GenBank/DDBJ databases">
        <authorList>
            <person name="Gostincar C."/>
            <person name="Sun X."/>
            <person name="Song Z."/>
            <person name="Gunde-Cimerman N."/>
        </authorList>
    </citation>
    <scope>NUCLEOTIDE SEQUENCE</scope>
    <source>
        <strain evidence="1">EXF-9298</strain>
    </source>
</reference>
<feature type="non-terminal residue" evidence="1">
    <location>
        <position position="1"/>
    </location>
</feature>
<dbReference type="InterPro" id="IPR053187">
    <property type="entry name" value="Notoamide_regulator"/>
</dbReference>
<keyword evidence="2" id="KW-1185">Reference proteome</keyword>
<comment type="caution">
    <text evidence="1">The sequence shown here is derived from an EMBL/GenBank/DDBJ whole genome shotgun (WGS) entry which is preliminary data.</text>
</comment>
<dbReference type="AlphaFoldDB" id="A0A9P8FSC3"/>
<reference evidence="1" key="1">
    <citation type="journal article" date="2021" name="J Fungi (Basel)">
        <title>Virulence traits and population genomics of the black yeast Aureobasidium melanogenum.</title>
        <authorList>
            <person name="Cernosa A."/>
            <person name="Sun X."/>
            <person name="Gostincar C."/>
            <person name="Fang C."/>
            <person name="Gunde-Cimerman N."/>
            <person name="Song Z."/>
        </authorList>
    </citation>
    <scope>NUCLEOTIDE SEQUENCE</scope>
    <source>
        <strain evidence="1">EXF-9298</strain>
    </source>
</reference>
<organism evidence="1 2">
    <name type="scientific">Aureobasidium melanogenum</name>
    <name type="common">Aureobasidium pullulans var. melanogenum</name>
    <dbReference type="NCBI Taxonomy" id="46634"/>
    <lineage>
        <taxon>Eukaryota</taxon>
        <taxon>Fungi</taxon>
        <taxon>Dikarya</taxon>
        <taxon>Ascomycota</taxon>
        <taxon>Pezizomycotina</taxon>
        <taxon>Dothideomycetes</taxon>
        <taxon>Dothideomycetidae</taxon>
        <taxon>Dothideales</taxon>
        <taxon>Saccotheciaceae</taxon>
        <taxon>Aureobasidium</taxon>
    </lineage>
</organism>
<feature type="non-terminal residue" evidence="1">
    <location>
        <position position="339"/>
    </location>
</feature>
<gene>
    <name evidence="1" type="ORF">KCU98_g7440</name>
</gene>
<dbReference type="EMBL" id="JAHFXS010000845">
    <property type="protein sequence ID" value="KAG9981472.1"/>
    <property type="molecule type" value="Genomic_DNA"/>
</dbReference>
<dbReference type="PANTHER" id="PTHR47256">
    <property type="entry name" value="ZN(II)2CYS6 TRANSCRIPTION FACTOR (EUROFUNG)-RELATED"/>
    <property type="match status" value="1"/>
</dbReference>
<dbReference type="PANTHER" id="PTHR47256:SF1">
    <property type="entry name" value="ZN(II)2CYS6 TRANSCRIPTION FACTOR (EUROFUNG)"/>
    <property type="match status" value="1"/>
</dbReference>
<dbReference type="CDD" id="cd12148">
    <property type="entry name" value="fungal_TF_MHR"/>
    <property type="match status" value="1"/>
</dbReference>
<accession>A0A9P8FSC3</accession>
<dbReference type="Proteomes" id="UP000729357">
    <property type="component" value="Unassembled WGS sequence"/>
</dbReference>